<dbReference type="InterPro" id="IPR029062">
    <property type="entry name" value="Class_I_gatase-like"/>
</dbReference>
<dbReference type="GO" id="GO:0003700">
    <property type="term" value="F:DNA-binding transcription factor activity"/>
    <property type="evidence" value="ECO:0007669"/>
    <property type="project" value="InterPro"/>
</dbReference>
<dbReference type="Proteomes" id="UP000477782">
    <property type="component" value="Unassembled WGS sequence"/>
</dbReference>
<dbReference type="SUPFAM" id="SSF52317">
    <property type="entry name" value="Class I glutamine amidotransferase-like"/>
    <property type="match status" value="1"/>
</dbReference>
<keyword evidence="5" id="KW-1185">Reference proteome</keyword>
<dbReference type="PANTHER" id="PTHR43130">
    <property type="entry name" value="ARAC-FAMILY TRANSCRIPTIONAL REGULATOR"/>
    <property type="match status" value="1"/>
</dbReference>
<feature type="domain" description="HTH araC/xylS-type" evidence="3">
    <location>
        <begin position="224"/>
        <end position="312"/>
    </location>
</feature>
<evidence type="ECO:0000256" key="1">
    <source>
        <dbReference type="ARBA" id="ARBA00023015"/>
    </source>
</evidence>
<keyword evidence="1" id="KW-0805">Transcription regulation</keyword>
<dbReference type="Pfam" id="PF12833">
    <property type="entry name" value="HTH_18"/>
    <property type="match status" value="1"/>
</dbReference>
<dbReference type="AlphaFoldDB" id="A0A6M0QRM9"/>
<dbReference type="EMBL" id="JAAIVJ010000003">
    <property type="protein sequence ID" value="NEY90088.1"/>
    <property type="molecule type" value="Genomic_DNA"/>
</dbReference>
<dbReference type="GO" id="GO:0043565">
    <property type="term" value="F:sequence-specific DNA binding"/>
    <property type="evidence" value="ECO:0007669"/>
    <property type="project" value="InterPro"/>
</dbReference>
<reference evidence="4 5" key="1">
    <citation type="submission" date="2020-02" db="EMBL/GenBank/DDBJ databases">
        <authorList>
            <person name="Chen W.-M."/>
        </authorList>
    </citation>
    <scope>NUCLEOTIDE SEQUENCE [LARGE SCALE GENOMIC DNA]</scope>
    <source>
        <strain evidence="4 5">KMS-5</strain>
    </source>
</reference>
<dbReference type="SMART" id="SM00342">
    <property type="entry name" value="HTH_ARAC"/>
    <property type="match status" value="1"/>
</dbReference>
<dbReference type="InterPro" id="IPR052158">
    <property type="entry name" value="INH-QAR"/>
</dbReference>
<organism evidence="4 5">
    <name type="scientific">Tabrizicola oligotrophica</name>
    <dbReference type="NCBI Taxonomy" id="2710650"/>
    <lineage>
        <taxon>Bacteria</taxon>
        <taxon>Pseudomonadati</taxon>
        <taxon>Pseudomonadota</taxon>
        <taxon>Alphaproteobacteria</taxon>
        <taxon>Rhodobacterales</taxon>
        <taxon>Paracoccaceae</taxon>
        <taxon>Tabrizicola</taxon>
    </lineage>
</organism>
<dbReference type="PANTHER" id="PTHR43130:SF3">
    <property type="entry name" value="HTH-TYPE TRANSCRIPTIONAL REGULATOR RV1931C"/>
    <property type="match status" value="1"/>
</dbReference>
<dbReference type="Gene3D" id="1.10.10.60">
    <property type="entry name" value="Homeodomain-like"/>
    <property type="match status" value="1"/>
</dbReference>
<evidence type="ECO:0000313" key="5">
    <source>
        <dbReference type="Proteomes" id="UP000477782"/>
    </source>
</evidence>
<keyword evidence="2" id="KW-0804">Transcription</keyword>
<dbReference type="InterPro" id="IPR009057">
    <property type="entry name" value="Homeodomain-like_sf"/>
</dbReference>
<evidence type="ECO:0000313" key="4">
    <source>
        <dbReference type="EMBL" id="NEY90088.1"/>
    </source>
</evidence>
<protein>
    <submittedName>
        <fullName evidence="4">GlxA family transcriptional regulator</fullName>
    </submittedName>
</protein>
<dbReference type="InterPro" id="IPR002818">
    <property type="entry name" value="DJ-1/PfpI"/>
</dbReference>
<evidence type="ECO:0000256" key="2">
    <source>
        <dbReference type="ARBA" id="ARBA00023163"/>
    </source>
</evidence>
<dbReference type="RefSeq" id="WP_164624187.1">
    <property type="nucleotide sequence ID" value="NZ_JAAIVJ010000003.1"/>
</dbReference>
<accession>A0A6M0QRM9</accession>
<evidence type="ECO:0000259" key="3">
    <source>
        <dbReference type="PROSITE" id="PS01124"/>
    </source>
</evidence>
<dbReference type="PROSITE" id="PS01124">
    <property type="entry name" value="HTH_ARAC_FAMILY_2"/>
    <property type="match status" value="1"/>
</dbReference>
<dbReference type="SUPFAM" id="SSF46689">
    <property type="entry name" value="Homeodomain-like"/>
    <property type="match status" value="2"/>
</dbReference>
<dbReference type="Gene3D" id="3.40.50.880">
    <property type="match status" value="1"/>
</dbReference>
<dbReference type="Pfam" id="PF01965">
    <property type="entry name" value="DJ-1_PfpI"/>
    <property type="match status" value="1"/>
</dbReference>
<dbReference type="CDD" id="cd03136">
    <property type="entry name" value="GATase1_AraC_ArgR_like"/>
    <property type="match status" value="1"/>
</dbReference>
<sequence>MTFLRPLTGRGATQHLVFLLLDGFTQVSFACAMEPLRLANCASGMPTFAWQTLSVDGGPVKSSCGTTILVDGALRNLSRADTLVVVGGHRSLTADTPALPAYLRRQHAHGVAIIGLCGGLEALARAGLLNGQECAVDWQFAQGFAERHPAAVASDQAFVLSRISTAASGTAAADLMLHLIGQSHGGDLANQVADMMIYGHVRQPGAKQRVSLNALLGVRSEVLSGAIRIMEGHIDSVLQVAEIGEMLRTSVRQLERLFARHLNLSPSQYYIRIRLARATALLRETEMSVTEVAFACGFSGPSQFSKTYRKHL</sequence>
<gene>
    <name evidence="4" type="ORF">G4Z14_07225</name>
</gene>
<proteinExistence type="predicted"/>
<comment type="caution">
    <text evidence="4">The sequence shown here is derived from an EMBL/GenBank/DDBJ whole genome shotgun (WGS) entry which is preliminary data.</text>
</comment>
<dbReference type="InterPro" id="IPR018060">
    <property type="entry name" value="HTH_AraC"/>
</dbReference>
<name>A0A6M0QRM9_9RHOB</name>